<feature type="region of interest" description="Disordered" evidence="1">
    <location>
        <begin position="77"/>
        <end position="165"/>
    </location>
</feature>
<feature type="compositionally biased region" description="Low complexity" evidence="1">
    <location>
        <begin position="126"/>
        <end position="138"/>
    </location>
</feature>
<evidence type="ECO:0000259" key="2">
    <source>
        <dbReference type="Pfam" id="PF14420"/>
    </source>
</evidence>
<evidence type="ECO:0000313" key="3">
    <source>
        <dbReference type="EMBL" id="KAK0619019.1"/>
    </source>
</evidence>
<organism evidence="3 4">
    <name type="scientific">Immersiella caudata</name>
    <dbReference type="NCBI Taxonomy" id="314043"/>
    <lineage>
        <taxon>Eukaryota</taxon>
        <taxon>Fungi</taxon>
        <taxon>Dikarya</taxon>
        <taxon>Ascomycota</taxon>
        <taxon>Pezizomycotina</taxon>
        <taxon>Sordariomycetes</taxon>
        <taxon>Sordariomycetidae</taxon>
        <taxon>Sordariales</taxon>
        <taxon>Lasiosphaeriaceae</taxon>
        <taxon>Immersiella</taxon>
    </lineage>
</organism>
<dbReference type="AlphaFoldDB" id="A0AA39WP69"/>
<feature type="compositionally biased region" description="Polar residues" evidence="1">
    <location>
        <begin position="753"/>
        <end position="762"/>
    </location>
</feature>
<proteinExistence type="predicted"/>
<sequence>MPALNGDLRFVDSASGKAFRTPRIPGQRWNQYQAEVTEVYLRSKSLSFVRKHMLQRHGFDANERQYEYRLHKAWGVKRPDMNTPDALPAPQQDGHGSQAADSPPDVAKSLYPAPLFAGKRRRHTGTQSLSSTDSTSLLPPKKKPEPDFGQPSRTNQQHLSKGSPCSGYNFADSAAGVLTLTQRGAWSVASPNALVVDTPQTLVGVASPFADSPDLRRGSMGVRSVQDFDSPSTLVDEPHDRLDSGVGLSPPRKACSQGAAEEAREDPEQIQARRTGFTWSPRFPRASVFSMLGVDEQLPSDGRFDADSESGVRVIQHNRPADTFSSRDVVDVQLSADLFSVVDCDREAFELFTTLLKRHVSDPSYRGAGFWYLAIQCAHTATQPQHLDIVQNIIQEELRRFEDTREDHEHAGGFLFHMVLALMHSKMGSQTAVLEHITEARGYIKDDDDDEWFLRMLRQLPRDDRSLDLAFYHNALRLQLGEASDLFIPLGLGSTTPPNPVFENHILTHGPGPFELEWNQSVANPCLGSCLEWCERELTSLLPLLRTSGVNATCHDNAFIGLGEENALFFTLWKRLAIEIRHPSGDTPIWISDTQARMGTSPTMLLMLVCRALQVHNADGPSIPSQKSELFRYFQRRAEHLVKVTDSELARCFLKQYILHHSITAEPPLCSNVQRPERERAMSLIRDTLCVSFHNLAASPDIPADMTSSAPFQSGELSAIQEETVATSPSNSIFLDASKRAALEVPKMKRRSGQPTATSTPPSFYLKRPGSQTSSGRDSELSSQFSSMRLSATQFVGQP</sequence>
<accession>A0AA39WP69</accession>
<protein>
    <recommendedName>
        <fullName evidence="2">Clr5 domain-containing protein</fullName>
    </recommendedName>
</protein>
<feature type="compositionally biased region" description="Polar residues" evidence="1">
    <location>
        <begin position="770"/>
        <end position="799"/>
    </location>
</feature>
<feature type="compositionally biased region" description="Polar residues" evidence="1">
    <location>
        <begin position="151"/>
        <end position="160"/>
    </location>
</feature>
<feature type="region of interest" description="Disordered" evidence="1">
    <location>
        <begin position="224"/>
        <end position="269"/>
    </location>
</feature>
<dbReference type="InterPro" id="IPR025676">
    <property type="entry name" value="Clr5_dom"/>
</dbReference>
<reference evidence="3" key="1">
    <citation type="submission" date="2023-06" db="EMBL/GenBank/DDBJ databases">
        <title>Genome-scale phylogeny and comparative genomics of the fungal order Sordariales.</title>
        <authorList>
            <consortium name="Lawrence Berkeley National Laboratory"/>
            <person name="Hensen N."/>
            <person name="Bonometti L."/>
            <person name="Westerberg I."/>
            <person name="Brannstrom I.O."/>
            <person name="Guillou S."/>
            <person name="Cros-Aarteil S."/>
            <person name="Calhoun S."/>
            <person name="Haridas S."/>
            <person name="Kuo A."/>
            <person name="Mondo S."/>
            <person name="Pangilinan J."/>
            <person name="Riley R."/>
            <person name="Labutti K."/>
            <person name="Andreopoulos B."/>
            <person name="Lipzen A."/>
            <person name="Chen C."/>
            <person name="Yanf M."/>
            <person name="Daum C."/>
            <person name="Ng V."/>
            <person name="Clum A."/>
            <person name="Steindorff A."/>
            <person name="Ohm R."/>
            <person name="Martin F."/>
            <person name="Silar P."/>
            <person name="Natvig D."/>
            <person name="Lalanne C."/>
            <person name="Gautier V."/>
            <person name="Ament-Velasquez S.L."/>
            <person name="Kruys A."/>
            <person name="Hutchinson M.I."/>
            <person name="Powell A.J."/>
            <person name="Barry K."/>
            <person name="Miller A.N."/>
            <person name="Grigoriev I.V."/>
            <person name="Debuchy R."/>
            <person name="Gladieux P."/>
            <person name="Thoren M.H."/>
            <person name="Johannesson H."/>
        </authorList>
    </citation>
    <scope>NUCLEOTIDE SEQUENCE</scope>
    <source>
        <strain evidence="3">CBS 606.72</strain>
    </source>
</reference>
<comment type="caution">
    <text evidence="3">The sequence shown here is derived from an EMBL/GenBank/DDBJ whole genome shotgun (WGS) entry which is preliminary data.</text>
</comment>
<feature type="domain" description="Clr5" evidence="2">
    <location>
        <begin position="27"/>
        <end position="77"/>
    </location>
</feature>
<feature type="region of interest" description="Disordered" evidence="1">
    <location>
        <begin position="745"/>
        <end position="799"/>
    </location>
</feature>
<dbReference type="EMBL" id="JAULSU010000004">
    <property type="protein sequence ID" value="KAK0619019.1"/>
    <property type="molecule type" value="Genomic_DNA"/>
</dbReference>
<dbReference type="Pfam" id="PF14420">
    <property type="entry name" value="Clr5"/>
    <property type="match status" value="1"/>
</dbReference>
<dbReference type="Proteomes" id="UP001175000">
    <property type="component" value="Unassembled WGS sequence"/>
</dbReference>
<evidence type="ECO:0000256" key="1">
    <source>
        <dbReference type="SAM" id="MobiDB-lite"/>
    </source>
</evidence>
<keyword evidence="4" id="KW-1185">Reference proteome</keyword>
<evidence type="ECO:0000313" key="4">
    <source>
        <dbReference type="Proteomes" id="UP001175000"/>
    </source>
</evidence>
<gene>
    <name evidence="3" type="ORF">B0T14DRAFT_518424</name>
</gene>
<name>A0AA39WP69_9PEZI</name>